<dbReference type="EMBL" id="CAHIKZ030000342">
    <property type="protein sequence ID" value="CAE1169382.1"/>
    <property type="molecule type" value="Genomic_DNA"/>
</dbReference>
<sequence>MTRESDIHPDAISHIAKVQTNRVSNATCLVLIIHCSTEPPNPISPPCLLLNPSKPLSITSHDPTVPILHPSSLIRATIHCSIELLRAAIHYSTPRSLHRSSSLIRATIHCSNVPPPCRALHCSTVLLILSIAPSCLLLNPRSIAPPPSSFPSNYPLQRASSLIRATNQLSIAIPLHASSLIRATIHCSTPRSIISCLLLNLEPPSIAPPCLLNPSQSPTSSITPPASSLIRESIHRASSLIRAAIHSRDDTCLKSLIQTIHCSTAAGLNPEPRWIFIHYPTCLLLNTSHHPLLHLYIKLRDSTMPPTPLSLLHHSSPEPRWLNEIQYLSTFASSLIISIAPYSFNPTWIATIHCSIASYLIRGHPLKSTPP</sequence>
<reference evidence="1" key="1">
    <citation type="submission" date="2021-01" db="EMBL/GenBank/DDBJ databases">
        <authorList>
            <person name="Li R."/>
            <person name="Bekaert M."/>
        </authorList>
    </citation>
    <scope>NUCLEOTIDE SEQUENCE</scope>
    <source>
        <strain evidence="1">Farmed</strain>
    </source>
</reference>
<keyword evidence="2" id="KW-1185">Reference proteome</keyword>
<name>A0A812B5E9_ACAPH</name>
<comment type="caution">
    <text evidence="1">The sequence shown here is derived from an EMBL/GenBank/DDBJ whole genome shotgun (WGS) entry which is preliminary data.</text>
</comment>
<evidence type="ECO:0000313" key="1">
    <source>
        <dbReference type="EMBL" id="CAE1169382.1"/>
    </source>
</evidence>
<evidence type="ECO:0000313" key="2">
    <source>
        <dbReference type="Proteomes" id="UP000597762"/>
    </source>
</evidence>
<proteinExistence type="predicted"/>
<dbReference type="Proteomes" id="UP000597762">
    <property type="component" value="Unassembled WGS sequence"/>
</dbReference>
<protein>
    <submittedName>
        <fullName evidence="1">Uncharacterized protein</fullName>
    </submittedName>
</protein>
<accession>A0A812B5E9</accession>
<organism evidence="1 2">
    <name type="scientific">Acanthosepion pharaonis</name>
    <name type="common">Pharaoh cuttlefish</name>
    <name type="synonym">Sepia pharaonis</name>
    <dbReference type="NCBI Taxonomy" id="158019"/>
    <lineage>
        <taxon>Eukaryota</taxon>
        <taxon>Metazoa</taxon>
        <taxon>Spiralia</taxon>
        <taxon>Lophotrochozoa</taxon>
        <taxon>Mollusca</taxon>
        <taxon>Cephalopoda</taxon>
        <taxon>Coleoidea</taxon>
        <taxon>Decapodiformes</taxon>
        <taxon>Sepiida</taxon>
        <taxon>Sepiina</taxon>
        <taxon>Sepiidae</taxon>
        <taxon>Acanthosepion</taxon>
    </lineage>
</organism>
<dbReference type="AlphaFoldDB" id="A0A812B5E9"/>
<gene>
    <name evidence="1" type="ORF">SPHA_10571</name>
</gene>